<dbReference type="GO" id="GO:0005634">
    <property type="term" value="C:nucleus"/>
    <property type="evidence" value="ECO:0007669"/>
    <property type="project" value="UniProtKB-ARBA"/>
</dbReference>
<organism evidence="9 10">
    <name type="scientific">Austropuccinia psidii MF-1</name>
    <dbReference type="NCBI Taxonomy" id="1389203"/>
    <lineage>
        <taxon>Eukaryota</taxon>
        <taxon>Fungi</taxon>
        <taxon>Dikarya</taxon>
        <taxon>Basidiomycota</taxon>
        <taxon>Pucciniomycotina</taxon>
        <taxon>Pucciniomycetes</taxon>
        <taxon>Pucciniales</taxon>
        <taxon>Sphaerophragmiaceae</taxon>
        <taxon>Austropuccinia</taxon>
    </lineage>
</organism>
<dbReference type="GO" id="GO:0003723">
    <property type="term" value="F:RNA binding"/>
    <property type="evidence" value="ECO:0007669"/>
    <property type="project" value="UniProtKB-KW"/>
</dbReference>
<evidence type="ECO:0000256" key="4">
    <source>
        <dbReference type="ARBA" id="ARBA00022759"/>
    </source>
</evidence>
<evidence type="ECO:0000256" key="6">
    <source>
        <dbReference type="ARBA" id="ARBA00022884"/>
    </source>
</evidence>
<name>A0A9Q3CPC0_9BASI</name>
<evidence type="ECO:0000256" key="1">
    <source>
        <dbReference type="ARBA" id="ARBA00022679"/>
    </source>
</evidence>
<dbReference type="InterPro" id="IPR041373">
    <property type="entry name" value="RT_RNaseH"/>
</dbReference>
<dbReference type="Gene3D" id="1.10.340.70">
    <property type="match status" value="1"/>
</dbReference>
<dbReference type="PROSITE" id="PS50994">
    <property type="entry name" value="INTEGRASE"/>
    <property type="match status" value="1"/>
</dbReference>
<sequence>MECLCLVWALEKLNYLLEGCVFEVITDCTAVKSLLNMKTPNRHMLRWQIAIQEYRGNMTIFHKDGNIHKNADGLSIWPLPNNIDNPAYVPEEASPQIPIEGISVTNLNTTFFEEVRNSYTQDKNCITLCQLLTKECKDNSLIHASDKIWRKSYDEGIFHLLDGIFYHRTKHTCVMTVVDRSLINLVLKECHDSPFSGHLSEDRTREKIKTCIWWPMWQKDVAEYCKTCDRCQKANKSTVKRLRNMIKIQEPSRPWEIVHMNWVTGLPPGGDRSYKFCLVIVDRFSKTPIFLPCHKDDTAMGTALLIWNTLISLTCIFTNIISDRDPKFTSALWTNLHQLVGTKLSFSTAYHPQTDGLAERMIQTLEDMVIRICGYGHESKILMDLPMIGVFFYQNYNWHIRHPSMTVPIKLMLF</sequence>
<dbReference type="InterPro" id="IPR050951">
    <property type="entry name" value="Retrovirus_Pol_polyprotein"/>
</dbReference>
<reference evidence="9" key="1">
    <citation type="submission" date="2021-03" db="EMBL/GenBank/DDBJ databases">
        <title>Draft genome sequence of rust myrtle Austropuccinia psidii MF-1, a brazilian biotype.</title>
        <authorList>
            <person name="Quecine M.C."/>
            <person name="Pachon D.M.R."/>
            <person name="Bonatelli M.L."/>
            <person name="Correr F.H."/>
            <person name="Franceschini L.M."/>
            <person name="Leite T.F."/>
            <person name="Margarido G.R.A."/>
            <person name="Almeida C.A."/>
            <person name="Ferrarezi J.A."/>
            <person name="Labate C.A."/>
        </authorList>
    </citation>
    <scope>NUCLEOTIDE SEQUENCE</scope>
    <source>
        <strain evidence="9">MF-1</strain>
    </source>
</reference>
<dbReference type="PANTHER" id="PTHR37984:SF5">
    <property type="entry name" value="PROTEIN NYNRIN-LIKE"/>
    <property type="match status" value="1"/>
</dbReference>
<dbReference type="Proteomes" id="UP000765509">
    <property type="component" value="Unassembled WGS sequence"/>
</dbReference>
<dbReference type="GO" id="GO:0015074">
    <property type="term" value="P:DNA integration"/>
    <property type="evidence" value="ECO:0007669"/>
    <property type="project" value="InterPro"/>
</dbReference>
<dbReference type="InterPro" id="IPR001584">
    <property type="entry name" value="Integrase_cat-core"/>
</dbReference>
<dbReference type="GO" id="GO:0003964">
    <property type="term" value="F:RNA-directed DNA polymerase activity"/>
    <property type="evidence" value="ECO:0007669"/>
    <property type="project" value="UniProtKB-KW"/>
</dbReference>
<dbReference type="Gene3D" id="3.30.420.10">
    <property type="entry name" value="Ribonuclease H-like superfamily/Ribonuclease H"/>
    <property type="match status" value="1"/>
</dbReference>
<evidence type="ECO:0000256" key="5">
    <source>
        <dbReference type="ARBA" id="ARBA00022801"/>
    </source>
</evidence>
<feature type="domain" description="Integrase catalytic" evidence="8">
    <location>
        <begin position="250"/>
        <end position="414"/>
    </location>
</feature>
<dbReference type="GO" id="GO:0004519">
    <property type="term" value="F:endonuclease activity"/>
    <property type="evidence" value="ECO:0007669"/>
    <property type="project" value="UniProtKB-KW"/>
</dbReference>
<keyword evidence="4" id="KW-0255">Endonuclease</keyword>
<keyword evidence="7" id="KW-0695">RNA-directed DNA polymerase</keyword>
<evidence type="ECO:0000313" key="9">
    <source>
        <dbReference type="EMBL" id="MBW0486092.1"/>
    </source>
</evidence>
<dbReference type="InterPro" id="IPR012337">
    <property type="entry name" value="RNaseH-like_sf"/>
</dbReference>
<keyword evidence="5" id="KW-0378">Hydrolase</keyword>
<evidence type="ECO:0000256" key="3">
    <source>
        <dbReference type="ARBA" id="ARBA00022722"/>
    </source>
</evidence>
<dbReference type="AlphaFoldDB" id="A0A9Q3CPC0"/>
<keyword evidence="6" id="KW-0694">RNA-binding</keyword>
<dbReference type="Pfam" id="PF17921">
    <property type="entry name" value="Integrase_H2C2"/>
    <property type="match status" value="1"/>
</dbReference>
<proteinExistence type="predicted"/>
<evidence type="ECO:0000259" key="8">
    <source>
        <dbReference type="PROSITE" id="PS50994"/>
    </source>
</evidence>
<keyword evidence="2" id="KW-0548">Nucleotidyltransferase</keyword>
<dbReference type="InterPro" id="IPR041588">
    <property type="entry name" value="Integrase_H2C2"/>
</dbReference>
<protein>
    <recommendedName>
        <fullName evidence="8">Integrase catalytic domain-containing protein</fullName>
    </recommendedName>
</protein>
<dbReference type="FunFam" id="1.10.340.70:FF:000001">
    <property type="entry name" value="Retrovirus-related Pol polyprotein from transposon gypsy-like Protein"/>
    <property type="match status" value="1"/>
</dbReference>
<accession>A0A9Q3CPC0</accession>
<comment type="caution">
    <text evidence="9">The sequence shown here is derived from an EMBL/GenBank/DDBJ whole genome shotgun (WGS) entry which is preliminary data.</text>
</comment>
<evidence type="ECO:0000256" key="7">
    <source>
        <dbReference type="ARBA" id="ARBA00022918"/>
    </source>
</evidence>
<dbReference type="OrthoDB" id="2507171at2759"/>
<dbReference type="InterPro" id="IPR036397">
    <property type="entry name" value="RNaseH_sf"/>
</dbReference>
<dbReference type="PANTHER" id="PTHR37984">
    <property type="entry name" value="PROTEIN CBG26694"/>
    <property type="match status" value="1"/>
</dbReference>
<keyword evidence="10" id="KW-1185">Reference proteome</keyword>
<dbReference type="GO" id="GO:0016787">
    <property type="term" value="F:hydrolase activity"/>
    <property type="evidence" value="ECO:0007669"/>
    <property type="project" value="UniProtKB-KW"/>
</dbReference>
<dbReference type="EMBL" id="AVOT02008474">
    <property type="protein sequence ID" value="MBW0486092.1"/>
    <property type="molecule type" value="Genomic_DNA"/>
</dbReference>
<keyword evidence="1" id="KW-0808">Transferase</keyword>
<dbReference type="SUPFAM" id="SSF53098">
    <property type="entry name" value="Ribonuclease H-like"/>
    <property type="match status" value="1"/>
</dbReference>
<evidence type="ECO:0000313" key="10">
    <source>
        <dbReference type="Proteomes" id="UP000765509"/>
    </source>
</evidence>
<gene>
    <name evidence="9" type="ORF">O181_025807</name>
</gene>
<keyword evidence="3" id="KW-0540">Nuclease</keyword>
<dbReference type="Pfam" id="PF17917">
    <property type="entry name" value="RT_RNaseH"/>
    <property type="match status" value="1"/>
</dbReference>
<evidence type="ECO:0000256" key="2">
    <source>
        <dbReference type="ARBA" id="ARBA00022695"/>
    </source>
</evidence>